<dbReference type="RefSeq" id="WP_039219151.1">
    <property type="nucleotide sequence ID" value="NZ_JWLW01000012.1"/>
</dbReference>
<sequence>MGIITQSAASRRETMPKKRIIKPTLVAAAVATSLPAFAKLEVSALATADTIYQNVATEENGNRSLTTLSITPQVNATYQTRTFQGLWSGTYTHLERDNDDTSQRQDYAEYSYSAQWVPFENLLSFQAAGALNYQNTNSANFLVSDFIANSDSLAKTRSNRLSSTLTLDQGDWIRGQGTASYSDTASERSLTNSNALDNDSYQLSGTLLNGDEAKYFIWSVTGTYQNTERGPANNGDFESRTGDGYLDTRIYGDWAFRLTARHEANQISDRDDTNSLVREFNSYGVGLTYRQAENRYISVTANTSDSDLEEDDNETFIGLDMQWALSTRTRIAATYGRRFYGESASANISYNSKYLRTSFGYSEDVTNTSRLLANPENLGVFVCPTAITSIADCFQPNSLSYTPNAGEQLVQLTSQNLEFDDNIILRKSSNFQAGYDFSRVTLAFSWRYSEDDYLDEDRLRRTYSFGTNLAYKIGSYTNLTSSITYANITGQGAEGVFRGESDNWNASIGLEREFGRWLKARINARYLKQEGDLNAGGQFGNNYTDRRLSASITYTYE</sequence>
<evidence type="ECO:0008006" key="4">
    <source>
        <dbReference type="Google" id="ProtNLM"/>
    </source>
</evidence>
<reference evidence="2 3" key="1">
    <citation type="submission" date="2014-12" db="EMBL/GenBank/DDBJ databases">
        <title>Genome sequencing of Alteromonas marina AD001.</title>
        <authorList>
            <person name="Adrian T.G.S."/>
            <person name="Chan K.G."/>
        </authorList>
    </citation>
    <scope>NUCLEOTIDE SEQUENCE [LARGE SCALE GENOMIC DNA]</scope>
    <source>
        <strain evidence="2 3">AD001</strain>
    </source>
</reference>
<feature type="chain" id="PRO_5002099652" description="TIGR03016 family PEP-CTERM system-associated outer membrane protein" evidence="1">
    <location>
        <begin position="39"/>
        <end position="557"/>
    </location>
</feature>
<organism evidence="2 3">
    <name type="scientific">Alteromonas marina</name>
    <dbReference type="NCBI Taxonomy" id="203795"/>
    <lineage>
        <taxon>Bacteria</taxon>
        <taxon>Pseudomonadati</taxon>
        <taxon>Pseudomonadota</taxon>
        <taxon>Gammaproteobacteria</taxon>
        <taxon>Alteromonadales</taxon>
        <taxon>Alteromonadaceae</taxon>
        <taxon>Alteromonas/Salinimonas group</taxon>
        <taxon>Alteromonas</taxon>
    </lineage>
</organism>
<dbReference type="SUPFAM" id="SSF56935">
    <property type="entry name" value="Porins"/>
    <property type="match status" value="1"/>
</dbReference>
<keyword evidence="1" id="KW-0732">Signal</keyword>
<evidence type="ECO:0000256" key="1">
    <source>
        <dbReference type="SAM" id="SignalP"/>
    </source>
</evidence>
<gene>
    <name evidence="2" type="ORF">RJ41_06140</name>
</gene>
<name>A0A0B3YAC4_9ALTE</name>
<keyword evidence="3" id="KW-1185">Reference proteome</keyword>
<evidence type="ECO:0000313" key="2">
    <source>
        <dbReference type="EMBL" id="KHT54474.1"/>
    </source>
</evidence>
<dbReference type="EMBL" id="JWLW01000012">
    <property type="protein sequence ID" value="KHT54474.1"/>
    <property type="molecule type" value="Genomic_DNA"/>
</dbReference>
<dbReference type="OrthoDB" id="5750656at2"/>
<evidence type="ECO:0000313" key="3">
    <source>
        <dbReference type="Proteomes" id="UP000031197"/>
    </source>
</evidence>
<accession>A0A0B3YAC4</accession>
<dbReference type="Proteomes" id="UP000031197">
    <property type="component" value="Unassembled WGS sequence"/>
</dbReference>
<comment type="caution">
    <text evidence="2">The sequence shown here is derived from an EMBL/GenBank/DDBJ whole genome shotgun (WGS) entry which is preliminary data.</text>
</comment>
<protein>
    <recommendedName>
        <fullName evidence="4">TIGR03016 family PEP-CTERM system-associated outer membrane protein</fullName>
    </recommendedName>
</protein>
<dbReference type="AlphaFoldDB" id="A0A0B3YAC4"/>
<feature type="signal peptide" evidence="1">
    <location>
        <begin position="1"/>
        <end position="38"/>
    </location>
</feature>
<proteinExistence type="predicted"/>